<dbReference type="GeneID" id="28840206"/>
<dbReference type="Pfam" id="PF00646">
    <property type="entry name" value="F-box"/>
    <property type="match status" value="1"/>
</dbReference>
<accession>A0A1B8GK63</accession>
<dbReference type="PROSITE" id="PS50181">
    <property type="entry name" value="FBOX"/>
    <property type="match status" value="1"/>
</dbReference>
<feature type="region of interest" description="Disordered" evidence="1">
    <location>
        <begin position="1199"/>
        <end position="1224"/>
    </location>
</feature>
<evidence type="ECO:0000259" key="2">
    <source>
        <dbReference type="PROSITE" id="PS50181"/>
    </source>
</evidence>
<dbReference type="Pfam" id="PF23749">
    <property type="entry name" value="DUF7165"/>
    <property type="match status" value="1"/>
</dbReference>
<feature type="compositionally biased region" description="Low complexity" evidence="1">
    <location>
        <begin position="797"/>
        <end position="812"/>
    </location>
</feature>
<feature type="compositionally biased region" description="Polar residues" evidence="1">
    <location>
        <begin position="783"/>
        <end position="796"/>
    </location>
</feature>
<dbReference type="Gene3D" id="1.20.1280.50">
    <property type="match status" value="1"/>
</dbReference>
<feature type="region of interest" description="Disordered" evidence="1">
    <location>
        <begin position="827"/>
        <end position="915"/>
    </location>
</feature>
<dbReference type="InterPro" id="IPR055589">
    <property type="entry name" value="DUF7165"/>
</dbReference>
<evidence type="ECO:0000256" key="1">
    <source>
        <dbReference type="SAM" id="MobiDB-lite"/>
    </source>
</evidence>
<feature type="compositionally biased region" description="Polar residues" evidence="1">
    <location>
        <begin position="978"/>
        <end position="987"/>
    </location>
</feature>
<dbReference type="EMBL" id="KV460230">
    <property type="protein sequence ID" value="OBT96209.1"/>
    <property type="molecule type" value="Genomic_DNA"/>
</dbReference>
<dbReference type="RefSeq" id="XP_018129942.1">
    <property type="nucleotide sequence ID" value="XM_018276259.2"/>
</dbReference>
<feature type="region of interest" description="Disordered" evidence="1">
    <location>
        <begin position="700"/>
        <end position="748"/>
    </location>
</feature>
<dbReference type="Gene3D" id="2.130.10.10">
    <property type="entry name" value="YVTN repeat-like/Quinoprotein amine dehydrogenase"/>
    <property type="match status" value="1"/>
</dbReference>
<dbReference type="AlphaFoldDB" id="A0A1B8GK63"/>
<organism evidence="3 4">
    <name type="scientific">Pseudogymnoascus verrucosus</name>
    <dbReference type="NCBI Taxonomy" id="342668"/>
    <lineage>
        <taxon>Eukaryota</taxon>
        <taxon>Fungi</taxon>
        <taxon>Dikarya</taxon>
        <taxon>Ascomycota</taxon>
        <taxon>Pezizomycotina</taxon>
        <taxon>Leotiomycetes</taxon>
        <taxon>Thelebolales</taxon>
        <taxon>Thelebolaceae</taxon>
        <taxon>Pseudogymnoascus</taxon>
    </lineage>
</organism>
<feature type="region of interest" description="Disordered" evidence="1">
    <location>
        <begin position="1117"/>
        <end position="1148"/>
    </location>
</feature>
<feature type="region of interest" description="Disordered" evidence="1">
    <location>
        <begin position="434"/>
        <end position="483"/>
    </location>
</feature>
<proteinExistence type="predicted"/>
<reference evidence="4" key="2">
    <citation type="journal article" date="2018" name="Nat. Commun.">
        <title>Extreme sensitivity to ultraviolet light in the fungal pathogen causing white-nose syndrome of bats.</title>
        <authorList>
            <person name="Palmer J.M."/>
            <person name="Drees K.P."/>
            <person name="Foster J.T."/>
            <person name="Lindner D.L."/>
        </authorList>
    </citation>
    <scope>NUCLEOTIDE SEQUENCE [LARGE SCALE GENOMIC DNA]</scope>
    <source>
        <strain evidence="4">UAMH 10579</strain>
    </source>
</reference>
<dbReference type="CDD" id="cd09917">
    <property type="entry name" value="F-box_SF"/>
    <property type="match status" value="1"/>
</dbReference>
<keyword evidence="4" id="KW-1185">Reference proteome</keyword>
<reference evidence="3 4" key="1">
    <citation type="submission" date="2016-03" db="EMBL/GenBank/DDBJ databases">
        <title>Comparative genomics of Pseudogymnoascus destructans, the fungus causing white-nose syndrome of bats.</title>
        <authorList>
            <person name="Palmer J.M."/>
            <person name="Drees K.P."/>
            <person name="Foster J.T."/>
            <person name="Lindner D.L."/>
        </authorList>
    </citation>
    <scope>NUCLEOTIDE SEQUENCE [LARGE SCALE GENOMIC DNA]</scope>
    <source>
        <strain evidence="3 4">UAMH 10579</strain>
    </source>
</reference>
<dbReference type="InterPro" id="IPR001810">
    <property type="entry name" value="F-box_dom"/>
</dbReference>
<dbReference type="InterPro" id="IPR036047">
    <property type="entry name" value="F-box-like_dom_sf"/>
</dbReference>
<gene>
    <name evidence="3" type="ORF">VE01_06820</name>
</gene>
<sequence>MPATTSNGIADDANCGCADTAVVMKMDNSTTAALTDIVDSKDAKHAACAFASLPDEIIELILSTCDPSSFASLVLLNRNWRRVSQQAQLYAQQLSRCRSYATSHRTIALPVGDDELPKLRKAFAHEVKRNLYEAYLRPQETIIKLVSTSISSSAALPGGEAFHFAFSANGQYVLAYSTSRIHVLRFVGLDVTVERELKILRRPASITILDDGTLLAVLSIDHQVDLYDLRNGKPKHIRAIALDHHPRTISLSPGGSVLAAAYDGGIEVYSLSAAALATDKRGVKSDAADSLSFSRDGMQLMGTTIHSKNPNTVILTAPYFNPGEYSPEDSIGQLWATSILFPNSSRDCSHAVLLPSAADCGANWTFTYDRAFETFRAVRIDDLRNGTTYFTGPVADASSTQKLLPNTLPATTGSGDLVSAGFQGKEIWCYGVPENLDAPPEPTAEADSADFGTPLSHKSSLSGNGQRETTVAPKDTNGNKVPKWQELSNRSRNSFIEGRHVSSLDGIVALKWVTSSPGTSYERLVAAAPGGVGYAQGHAFDLNEDGIAPMDGGRLLLLDFDYSIVNGEKRTITIEVGEKEPEVLEEEHRDMETEVAIVRRRTVAQSRGTHPAVLRSTTIAVRPERGPVFTLPRRLEGPPTSGLRRLSATREALSPTDETSETASMTSIDDQEALDAPYAHGTPRSVATLRRAATAAAINRVLHPPRFGQQPGPPRMRPADGHNEVPHESDADNWVPPPPPYSKDDIPTLPEHLRNAIQVGVTGLPHSLHRSSTQRSSASTESNPLSSLRRSRTTYVPMSRSSGSPASPHLSLASPISPHLAVTIPRPASSSSAISASSDINREPQPFQTPANADDFDDMYDVSPQRTPEPPAAVPVAPAPSNTIPRRPVGQPVVTIPESPVMSTPSVEPMSPIPRRAIPIPTVRDISVTPDNWDGDAGSASNTIPANEEKTRTVPEQTASTDGSQVQYVSIQAPEGSQFTSLPTLSPITPLDLHYPPSQDPAPQTGISPDAGSGVPAPPAELTPADVNLPSTSLLERLNSRAQRPSSQQLSNYPRAASGSFQQLPVVQPPVMHPVHQNMYPESPNQVNTGLPQFGQTSFTDFGPPPRAATGAYNAQTTMSPIYPPPSHDQGYPVGYPSPYGDQQQFSPGGLRPHMTRLETIYSISSNGDAPAHHPTWPIAAGVSRRASRAERSAAINMQQAKERGWRGTMKKKGKKKKDYDVASSAGWTDVTTASYASKKEKKGKCAIM</sequence>
<feature type="compositionally biased region" description="Basic and acidic residues" evidence="1">
    <location>
        <begin position="717"/>
        <end position="730"/>
    </location>
</feature>
<dbReference type="SUPFAM" id="SSF81383">
    <property type="entry name" value="F-box domain"/>
    <property type="match status" value="1"/>
</dbReference>
<feature type="compositionally biased region" description="Low complexity" evidence="1">
    <location>
        <begin position="828"/>
        <end position="838"/>
    </location>
</feature>
<dbReference type="SUPFAM" id="SSF82171">
    <property type="entry name" value="DPP6 N-terminal domain-like"/>
    <property type="match status" value="1"/>
</dbReference>
<evidence type="ECO:0000313" key="3">
    <source>
        <dbReference type="EMBL" id="OBT96209.1"/>
    </source>
</evidence>
<feature type="region of interest" description="Disordered" evidence="1">
    <location>
        <begin position="930"/>
        <end position="965"/>
    </location>
</feature>
<feature type="region of interest" description="Disordered" evidence="1">
    <location>
        <begin position="978"/>
        <end position="1027"/>
    </location>
</feature>
<feature type="compositionally biased region" description="Polar residues" evidence="1">
    <location>
        <begin position="954"/>
        <end position="965"/>
    </location>
</feature>
<dbReference type="InterPro" id="IPR015943">
    <property type="entry name" value="WD40/YVTN_repeat-like_dom_sf"/>
</dbReference>
<feature type="compositionally biased region" description="Polar residues" evidence="1">
    <location>
        <begin position="456"/>
        <end position="469"/>
    </location>
</feature>
<dbReference type="OrthoDB" id="3925024at2759"/>
<dbReference type="Proteomes" id="UP000091956">
    <property type="component" value="Unassembled WGS sequence"/>
</dbReference>
<feature type="compositionally biased region" description="Low complexity" evidence="1">
    <location>
        <begin position="770"/>
        <end position="782"/>
    </location>
</feature>
<evidence type="ECO:0000313" key="4">
    <source>
        <dbReference type="Proteomes" id="UP000091956"/>
    </source>
</evidence>
<protein>
    <recommendedName>
        <fullName evidence="2">F-box domain-containing protein</fullName>
    </recommendedName>
</protein>
<feature type="domain" description="F-box" evidence="2">
    <location>
        <begin position="47"/>
        <end position="93"/>
    </location>
</feature>
<feature type="region of interest" description="Disordered" evidence="1">
    <location>
        <begin position="629"/>
        <end position="667"/>
    </location>
</feature>
<dbReference type="STRING" id="342668.A0A1B8GK63"/>
<feature type="region of interest" description="Disordered" evidence="1">
    <location>
        <begin position="766"/>
        <end position="812"/>
    </location>
</feature>
<name>A0A1B8GK63_9PEZI</name>